<dbReference type="EMBL" id="GBXM01031089">
    <property type="protein sequence ID" value="JAH77488.1"/>
    <property type="molecule type" value="Transcribed_RNA"/>
</dbReference>
<accession>A0A0E9V267</accession>
<evidence type="ECO:0000313" key="1">
    <source>
        <dbReference type="EMBL" id="JAH72142.1"/>
    </source>
</evidence>
<sequence>MDKIVIDTITALPRANE</sequence>
<reference evidence="1" key="1">
    <citation type="submission" date="2014-11" db="EMBL/GenBank/DDBJ databases">
        <authorList>
            <person name="Amaro Gonzalez C."/>
        </authorList>
    </citation>
    <scope>NUCLEOTIDE SEQUENCE</scope>
</reference>
<dbReference type="AlphaFoldDB" id="A0A0E9V267"/>
<dbReference type="EMBL" id="GBXM01036435">
    <property type="protein sequence ID" value="JAH72142.1"/>
    <property type="molecule type" value="Transcribed_RNA"/>
</dbReference>
<protein>
    <submittedName>
        <fullName evidence="1">Uncharacterized protein</fullName>
    </submittedName>
</protein>
<dbReference type="EMBL" id="GBXM01035356">
    <property type="protein sequence ID" value="JAH73221.1"/>
    <property type="molecule type" value="Transcribed_RNA"/>
</dbReference>
<proteinExistence type="predicted"/>
<organism evidence="1">
    <name type="scientific">Anguilla anguilla</name>
    <name type="common">European freshwater eel</name>
    <name type="synonym">Muraena anguilla</name>
    <dbReference type="NCBI Taxonomy" id="7936"/>
    <lineage>
        <taxon>Eukaryota</taxon>
        <taxon>Metazoa</taxon>
        <taxon>Chordata</taxon>
        <taxon>Craniata</taxon>
        <taxon>Vertebrata</taxon>
        <taxon>Euteleostomi</taxon>
        <taxon>Actinopterygii</taxon>
        <taxon>Neopterygii</taxon>
        <taxon>Teleostei</taxon>
        <taxon>Anguilliformes</taxon>
        <taxon>Anguillidae</taxon>
        <taxon>Anguilla</taxon>
    </lineage>
</organism>
<name>A0A0E9V267_ANGAN</name>
<reference evidence="1" key="2">
    <citation type="journal article" date="2015" name="Fish Shellfish Immunol.">
        <title>Early steps in the European eel (Anguilla anguilla)-Vibrio vulnificus interaction in the gills: Role of the RtxA13 toxin.</title>
        <authorList>
            <person name="Callol A."/>
            <person name="Pajuelo D."/>
            <person name="Ebbesson L."/>
            <person name="Teles M."/>
            <person name="MacKenzie S."/>
            <person name="Amaro C."/>
        </authorList>
    </citation>
    <scope>NUCLEOTIDE SEQUENCE</scope>
</reference>